<gene>
    <name evidence="1" type="ORF">Amme_018_027</name>
</gene>
<dbReference type="EMBL" id="BAND01000018">
    <property type="protein sequence ID" value="GAJ28302.1"/>
    <property type="molecule type" value="Genomic_DNA"/>
</dbReference>
<dbReference type="AlphaFoldDB" id="A0A023D2E7"/>
<keyword evidence="2" id="KW-1185">Reference proteome</keyword>
<reference evidence="1 2" key="2">
    <citation type="journal article" date="2014" name="FEMS Microbiol. Lett.">
        <title>Draft genomic DNA sequence of the facultatively methylotrophic bacterium Acidomonas methanolica type strain MB58.</title>
        <authorList>
            <person name="Higashiura N."/>
            <person name="Hadano H."/>
            <person name="Hirakawa H."/>
            <person name="Matsutani M."/>
            <person name="Takabe S."/>
            <person name="Matsushita K."/>
            <person name="Azuma Y."/>
        </authorList>
    </citation>
    <scope>NUCLEOTIDE SEQUENCE [LARGE SCALE GENOMIC DNA]</scope>
    <source>
        <strain evidence="1 2">MB58</strain>
    </source>
</reference>
<proteinExistence type="predicted"/>
<sequence>MKKKEPTMNIQDVNRILATSSQDDWIVDDESGTFTYRHDLNLHIQRADYDSFREFNEDWATRHPNPNAVSVEYVVKYGAAPVKRDTLVSVDGHRATLPMPKSATDLSVGRDDVNFARIVDVGGRVDEYLARSHIVVV</sequence>
<accession>A0A023D2E7</accession>
<dbReference type="Proteomes" id="UP000019760">
    <property type="component" value="Unassembled WGS sequence"/>
</dbReference>
<comment type="caution">
    <text evidence="1">The sequence shown here is derived from an EMBL/GenBank/DDBJ whole genome shotgun (WGS) entry which is preliminary data.</text>
</comment>
<reference evidence="2" key="1">
    <citation type="journal article" date="2014" name="FEMS Microbiol. Lett.">
        <title>Draft Genomic DNA Sequence of the Facultatively Methylotrophic Bacterium Acidomonas methanolica type strain MB58.</title>
        <authorList>
            <person name="Higashiura N."/>
            <person name="Hadano H."/>
            <person name="Hirakawa H."/>
            <person name="Matsutani M."/>
            <person name="Takabe S."/>
            <person name="Matsushita K."/>
            <person name="Azuma Y."/>
        </authorList>
    </citation>
    <scope>NUCLEOTIDE SEQUENCE [LARGE SCALE GENOMIC DNA]</scope>
    <source>
        <strain evidence="2">MB58</strain>
    </source>
</reference>
<evidence type="ECO:0000313" key="1">
    <source>
        <dbReference type="EMBL" id="GAJ28302.1"/>
    </source>
</evidence>
<organism evidence="1 2">
    <name type="scientific">Acidomonas methanolica NBRC 104435</name>
    <dbReference type="NCBI Taxonomy" id="1231351"/>
    <lineage>
        <taxon>Bacteria</taxon>
        <taxon>Pseudomonadati</taxon>
        <taxon>Pseudomonadota</taxon>
        <taxon>Alphaproteobacteria</taxon>
        <taxon>Acetobacterales</taxon>
        <taxon>Acetobacteraceae</taxon>
        <taxon>Acidomonas</taxon>
    </lineage>
</organism>
<name>A0A023D2E7_ACIMT</name>
<protein>
    <submittedName>
        <fullName evidence="1">Uncharacterized protein</fullName>
    </submittedName>
</protein>
<evidence type="ECO:0000313" key="2">
    <source>
        <dbReference type="Proteomes" id="UP000019760"/>
    </source>
</evidence>